<dbReference type="GO" id="GO:0005737">
    <property type="term" value="C:cytoplasm"/>
    <property type="evidence" value="ECO:0007669"/>
    <property type="project" value="TreeGrafter"/>
</dbReference>
<dbReference type="Proteomes" id="UP000748025">
    <property type="component" value="Unassembled WGS sequence"/>
</dbReference>
<evidence type="ECO:0000259" key="2">
    <source>
        <dbReference type="Pfam" id="PF00149"/>
    </source>
</evidence>
<feature type="compositionally biased region" description="Basic and acidic residues" evidence="1">
    <location>
        <begin position="311"/>
        <end position="321"/>
    </location>
</feature>
<accession>A0A9P7N3X9</accession>
<dbReference type="InterPro" id="IPR050126">
    <property type="entry name" value="Ap4A_hydrolase"/>
</dbReference>
<dbReference type="PANTHER" id="PTHR42850:SF4">
    <property type="entry name" value="ZINC-DEPENDENT ENDOPOLYPHOSPHATASE"/>
    <property type="match status" value="1"/>
</dbReference>
<reference evidence="3" key="1">
    <citation type="journal article" date="2020" name="bioRxiv">
        <title>Whole genome comparisons of ergot fungi reveals the divergence and evolution of species within the genus Claviceps are the result of varying mechanisms driving genome evolution and host range expansion.</title>
        <authorList>
            <person name="Wyka S.A."/>
            <person name="Mondo S.J."/>
            <person name="Liu M."/>
            <person name="Dettman J."/>
            <person name="Nalam V."/>
            <person name="Broders K.D."/>
        </authorList>
    </citation>
    <scope>NUCLEOTIDE SEQUENCE</scope>
    <source>
        <strain evidence="3">CCC 602</strain>
    </source>
</reference>
<dbReference type="SUPFAM" id="SSF56300">
    <property type="entry name" value="Metallo-dependent phosphatases"/>
    <property type="match status" value="1"/>
</dbReference>
<dbReference type="EMBL" id="SRPW01002890">
    <property type="protein sequence ID" value="KAG5989753.1"/>
    <property type="molecule type" value="Genomic_DNA"/>
</dbReference>
<evidence type="ECO:0000313" key="3">
    <source>
        <dbReference type="EMBL" id="KAG5989753.1"/>
    </source>
</evidence>
<dbReference type="AlphaFoldDB" id="A0A9P7N3X9"/>
<dbReference type="OrthoDB" id="10267127at2759"/>
<protein>
    <recommendedName>
        <fullName evidence="2">Calcineurin-like phosphoesterase domain-containing protein</fullName>
    </recommendedName>
</protein>
<dbReference type="PANTHER" id="PTHR42850">
    <property type="entry name" value="METALLOPHOSPHOESTERASE"/>
    <property type="match status" value="1"/>
</dbReference>
<evidence type="ECO:0000256" key="1">
    <source>
        <dbReference type="SAM" id="MobiDB-lite"/>
    </source>
</evidence>
<dbReference type="InterPro" id="IPR004843">
    <property type="entry name" value="Calcineurin-like_PHP"/>
</dbReference>
<feature type="region of interest" description="Disordered" evidence="1">
    <location>
        <begin position="294"/>
        <end position="322"/>
    </location>
</feature>
<sequence length="418" mass="46726">MSYRHVFISAVLFAIAIFTIPTCLPYLLSTTSWSSPFLTPHRSRAGAAQDQSPNEAAVLMSDQRNGRPKLDHLTLMASVPHEYLPSAHNQRRLIVIGDIHGMNTELGHLLDEAQYDSSRDHVIALGDMVNKGPDSRGVLARLMAMNASAVRGNHEDRLLLALDDYNSRAAPVQYAGGGGDDDDDDDYNGDRSRVIEARKRNKKILKVAKTLTSDQVRWLSHLPVILKAKSLQLYFVHAGLVPGVRLDKQDPWVMMNMRSLVWPEGELRRNGDKAINSDALPEQEQDLLLLRHEEKEEEEEKENNGNDNDDDNVHDQDHDQDNVQGASKAIAVPVDDHSGERWAKAWDRYTRHLSKSARWTVMYGHDARQGFIEGKYAVGLDSACVQGGFLTGLIVEADSRPGAPFTYTKVQVPCKRHA</sequence>
<organism evidence="3 4">
    <name type="scientific">Claviceps pusilla</name>
    <dbReference type="NCBI Taxonomy" id="123648"/>
    <lineage>
        <taxon>Eukaryota</taxon>
        <taxon>Fungi</taxon>
        <taxon>Dikarya</taxon>
        <taxon>Ascomycota</taxon>
        <taxon>Pezizomycotina</taxon>
        <taxon>Sordariomycetes</taxon>
        <taxon>Hypocreomycetidae</taxon>
        <taxon>Hypocreales</taxon>
        <taxon>Clavicipitaceae</taxon>
        <taxon>Claviceps</taxon>
    </lineage>
</organism>
<dbReference type="Gene3D" id="3.60.21.10">
    <property type="match status" value="1"/>
</dbReference>
<dbReference type="GO" id="GO:0016791">
    <property type="term" value="F:phosphatase activity"/>
    <property type="evidence" value="ECO:0007669"/>
    <property type="project" value="TreeGrafter"/>
</dbReference>
<proteinExistence type="predicted"/>
<gene>
    <name evidence="3" type="ORF">E4U43_004438</name>
</gene>
<dbReference type="CDD" id="cd00144">
    <property type="entry name" value="MPP_PPP_family"/>
    <property type="match status" value="1"/>
</dbReference>
<dbReference type="Pfam" id="PF00149">
    <property type="entry name" value="Metallophos"/>
    <property type="match status" value="1"/>
</dbReference>
<feature type="compositionally biased region" description="Acidic residues" evidence="1">
    <location>
        <begin position="295"/>
        <end position="310"/>
    </location>
</feature>
<dbReference type="GO" id="GO:0006798">
    <property type="term" value="P:polyphosphate catabolic process"/>
    <property type="evidence" value="ECO:0007669"/>
    <property type="project" value="TreeGrafter"/>
</dbReference>
<feature type="domain" description="Calcineurin-like phosphoesterase" evidence="2">
    <location>
        <begin position="92"/>
        <end position="302"/>
    </location>
</feature>
<dbReference type="InterPro" id="IPR029052">
    <property type="entry name" value="Metallo-depent_PP-like"/>
</dbReference>
<name>A0A9P7N3X9_9HYPO</name>
<comment type="caution">
    <text evidence="3">The sequence shown here is derived from an EMBL/GenBank/DDBJ whole genome shotgun (WGS) entry which is preliminary data.</text>
</comment>
<keyword evidence="4" id="KW-1185">Reference proteome</keyword>
<evidence type="ECO:0000313" key="4">
    <source>
        <dbReference type="Proteomes" id="UP000748025"/>
    </source>
</evidence>
<dbReference type="GO" id="GO:0000298">
    <property type="term" value="F:endopolyphosphatase activity"/>
    <property type="evidence" value="ECO:0007669"/>
    <property type="project" value="TreeGrafter"/>
</dbReference>